<protein>
    <submittedName>
        <fullName evidence="2">Uncharacterized protein LOC107479452</fullName>
    </submittedName>
</protein>
<dbReference type="AlphaFoldDB" id="A0A6P4CV79"/>
<evidence type="ECO:0000313" key="1">
    <source>
        <dbReference type="Proteomes" id="UP000515211"/>
    </source>
</evidence>
<dbReference type="GeneID" id="107479452"/>
<name>A0A6P4CV79_ARADU</name>
<reference evidence="2" key="2">
    <citation type="submission" date="2025-08" db="UniProtKB">
        <authorList>
            <consortium name="RefSeq"/>
        </authorList>
    </citation>
    <scope>IDENTIFICATION</scope>
    <source>
        <tissue evidence="2">Whole plant</tissue>
    </source>
</reference>
<sequence length="171" mass="19836">MSRSRLAKEMDRNTRYFYNIALARRRNNRIESLVINGRLMRNHARIKVATRDFYRRLYHQDESPNISFRDGLVNCLEEEEAQALEVLPMVEEVKETVWDCESSKALGNDGYNMNFIKRCWEEIGADFKRAVLSFFVTGKLPADSNVTWVALAPKFVGAKKIKDLRPISMVG</sequence>
<proteinExistence type="predicted"/>
<organism evidence="1 2">
    <name type="scientific">Arachis duranensis</name>
    <name type="common">Wild peanut</name>
    <dbReference type="NCBI Taxonomy" id="130453"/>
    <lineage>
        <taxon>Eukaryota</taxon>
        <taxon>Viridiplantae</taxon>
        <taxon>Streptophyta</taxon>
        <taxon>Embryophyta</taxon>
        <taxon>Tracheophyta</taxon>
        <taxon>Spermatophyta</taxon>
        <taxon>Magnoliopsida</taxon>
        <taxon>eudicotyledons</taxon>
        <taxon>Gunneridae</taxon>
        <taxon>Pentapetalae</taxon>
        <taxon>rosids</taxon>
        <taxon>fabids</taxon>
        <taxon>Fabales</taxon>
        <taxon>Fabaceae</taxon>
        <taxon>Papilionoideae</taxon>
        <taxon>50 kb inversion clade</taxon>
        <taxon>dalbergioids sensu lato</taxon>
        <taxon>Dalbergieae</taxon>
        <taxon>Pterocarpus clade</taxon>
        <taxon>Arachis</taxon>
    </lineage>
</organism>
<dbReference type="KEGG" id="adu:107479452"/>
<evidence type="ECO:0000313" key="2">
    <source>
        <dbReference type="RefSeq" id="XP_015955071.1"/>
    </source>
</evidence>
<dbReference type="RefSeq" id="XP_015955071.1">
    <property type="nucleotide sequence ID" value="XM_016099585.1"/>
</dbReference>
<reference evidence="1" key="1">
    <citation type="journal article" date="2016" name="Nat. Genet.">
        <title>The genome sequences of Arachis duranensis and Arachis ipaensis, the diploid ancestors of cultivated peanut.</title>
        <authorList>
            <person name="Bertioli D.J."/>
            <person name="Cannon S.B."/>
            <person name="Froenicke L."/>
            <person name="Huang G."/>
            <person name="Farmer A.D."/>
            <person name="Cannon E.K."/>
            <person name="Liu X."/>
            <person name="Gao D."/>
            <person name="Clevenger J."/>
            <person name="Dash S."/>
            <person name="Ren L."/>
            <person name="Moretzsohn M.C."/>
            <person name="Shirasawa K."/>
            <person name="Huang W."/>
            <person name="Vidigal B."/>
            <person name="Abernathy B."/>
            <person name="Chu Y."/>
            <person name="Niederhuth C.E."/>
            <person name="Umale P."/>
            <person name="Araujo A.C."/>
            <person name="Kozik A."/>
            <person name="Kim K.D."/>
            <person name="Burow M.D."/>
            <person name="Varshney R.K."/>
            <person name="Wang X."/>
            <person name="Zhang X."/>
            <person name="Barkley N."/>
            <person name="Guimaraes P.M."/>
            <person name="Isobe S."/>
            <person name="Guo B."/>
            <person name="Liao B."/>
            <person name="Stalker H.T."/>
            <person name="Schmitz R.J."/>
            <person name="Scheffler B.E."/>
            <person name="Leal-Bertioli S.C."/>
            <person name="Xun X."/>
            <person name="Jackson S.A."/>
            <person name="Michelmore R."/>
            <person name="Ozias-Akins P."/>
        </authorList>
    </citation>
    <scope>NUCLEOTIDE SEQUENCE [LARGE SCALE GENOMIC DNA]</scope>
    <source>
        <strain evidence="1">cv. V14167</strain>
    </source>
</reference>
<accession>A0A6P4CV79</accession>
<gene>
    <name evidence="2" type="primary">LOC107479452</name>
</gene>
<dbReference type="Proteomes" id="UP000515211">
    <property type="component" value="Chromosome 3"/>
</dbReference>
<keyword evidence="1" id="KW-1185">Reference proteome</keyword>